<feature type="binding site" evidence="6">
    <location>
        <position position="232"/>
    </location>
    <ligand>
        <name>a divalent metal cation</name>
        <dbReference type="ChEBI" id="CHEBI:60240"/>
        <label>2</label>
        <note>catalytic</note>
    </ligand>
</feature>
<feature type="binding site" evidence="6">
    <location>
        <position position="77"/>
    </location>
    <ligand>
        <name>substrate</name>
    </ligand>
</feature>
<comment type="function">
    <text evidence="1 6">Removes the N-terminal methionine from nascent proteins. The N-terminal methionine is often cleaved when the second residue in the primary sequence is small and uncharged (Met-Ala-, Cys, Gly, Pro, Ser, Thr, or Val). Requires deformylation of the N(alpha)-formylated initiator methionine before it can be hydrolyzed.</text>
</comment>
<comment type="cofactor">
    <cofactor evidence="6">
        <name>Co(2+)</name>
        <dbReference type="ChEBI" id="CHEBI:48828"/>
    </cofactor>
    <cofactor evidence="6">
        <name>Zn(2+)</name>
        <dbReference type="ChEBI" id="CHEBI:29105"/>
    </cofactor>
    <cofactor evidence="6">
        <name>Mn(2+)</name>
        <dbReference type="ChEBI" id="CHEBI:29035"/>
    </cofactor>
    <cofactor evidence="6">
        <name>Fe(2+)</name>
        <dbReference type="ChEBI" id="CHEBI:29033"/>
    </cofactor>
    <text evidence="6">Binds 2 divalent metal cations per subunit. Has a high-affinity and a low affinity metal-binding site. The true nature of the physiological cofactor is under debate. The enzyme is active with cobalt, zinc, manganese or divalent iron ions. Most likely, methionine aminopeptidases function as mononuclear Fe(2+)-metalloproteases under physiological conditions, and the catalytically relevant metal-binding site has been assigned to the histidine-containing high-affinity site.</text>
</comment>
<sequence>MIKIKSAHEIALMREAGRLAAEARALAGSLVQPGITTKEIDHEVRRFLKSCGATPSFLGYGGFPAALCCSVNDEVIHGIPGPRKIKEGDLVKIDVGAIYRGYHGDCAATYGAGNISPEAQRLVEVTRQSFYEGIKQARPGQRISDISRAIQVYNEERGYSLVRDYVGHGIGTDMHEEPEVPNYVSPRARARLVAGMTLAIEPMVNVGGYEVRRLKDGWTVVTADGKLSAHYENTILITNGDPEILTVTGGEHDAK</sequence>
<feature type="binding site" evidence="6">
    <location>
        <position position="175"/>
    </location>
    <ligand>
        <name>substrate</name>
    </ligand>
</feature>
<dbReference type="GO" id="GO:0070006">
    <property type="term" value="F:metalloaminopeptidase activity"/>
    <property type="evidence" value="ECO:0007669"/>
    <property type="project" value="UniProtKB-UniRule"/>
</dbReference>
<keyword evidence="2 6" id="KW-0031">Aminopeptidase</keyword>
<feature type="binding site" evidence="6">
    <location>
        <position position="168"/>
    </location>
    <ligand>
        <name>a divalent metal cation</name>
        <dbReference type="ChEBI" id="CHEBI:60240"/>
        <label>2</label>
        <note>catalytic</note>
    </ligand>
</feature>
<dbReference type="HAMAP" id="MF_01974">
    <property type="entry name" value="MetAP_1"/>
    <property type="match status" value="1"/>
</dbReference>
<dbReference type="Gene3D" id="3.90.230.10">
    <property type="entry name" value="Creatinase/methionine aminopeptidase superfamily"/>
    <property type="match status" value="1"/>
</dbReference>
<evidence type="ECO:0000259" key="8">
    <source>
        <dbReference type="Pfam" id="PF00557"/>
    </source>
</evidence>
<dbReference type="PANTHER" id="PTHR43330:SF27">
    <property type="entry name" value="METHIONINE AMINOPEPTIDASE"/>
    <property type="match status" value="1"/>
</dbReference>
<dbReference type="GO" id="GO:0046872">
    <property type="term" value="F:metal ion binding"/>
    <property type="evidence" value="ECO:0007669"/>
    <property type="project" value="UniProtKB-UniRule"/>
</dbReference>
<dbReference type="Pfam" id="PF00557">
    <property type="entry name" value="Peptidase_M24"/>
    <property type="match status" value="1"/>
</dbReference>
<feature type="binding site" evidence="6">
    <location>
        <position position="105"/>
    </location>
    <ligand>
        <name>a divalent metal cation</name>
        <dbReference type="ChEBI" id="CHEBI:60240"/>
        <label>1</label>
    </ligand>
</feature>
<dbReference type="AlphaFoldDB" id="A0A9D1IXB0"/>
<dbReference type="InterPro" id="IPR002467">
    <property type="entry name" value="Pept_M24A_MAP1"/>
</dbReference>
<dbReference type="GO" id="GO:0004239">
    <property type="term" value="F:initiator methionyl aminopeptidase activity"/>
    <property type="evidence" value="ECO:0007669"/>
    <property type="project" value="UniProtKB-UniRule"/>
</dbReference>
<reference evidence="9" key="2">
    <citation type="journal article" date="2021" name="PeerJ">
        <title>Extensive microbial diversity within the chicken gut microbiome revealed by metagenomics and culture.</title>
        <authorList>
            <person name="Gilroy R."/>
            <person name="Ravi A."/>
            <person name="Getino M."/>
            <person name="Pursley I."/>
            <person name="Horton D.L."/>
            <person name="Alikhan N.F."/>
            <person name="Baker D."/>
            <person name="Gharbi K."/>
            <person name="Hall N."/>
            <person name="Watson M."/>
            <person name="Adriaenssens E.M."/>
            <person name="Foster-Nyarko E."/>
            <person name="Jarju S."/>
            <person name="Secka A."/>
            <person name="Antonio M."/>
            <person name="Oren A."/>
            <person name="Chaudhuri R.R."/>
            <person name="La Ragione R."/>
            <person name="Hildebrand F."/>
            <person name="Pallen M.J."/>
        </authorList>
    </citation>
    <scope>NUCLEOTIDE SEQUENCE</scope>
    <source>
        <strain evidence="9">CHK191-8634</strain>
    </source>
</reference>
<dbReference type="SUPFAM" id="SSF55920">
    <property type="entry name" value="Creatinase/aminopeptidase"/>
    <property type="match status" value="1"/>
</dbReference>
<keyword evidence="4 6" id="KW-0479">Metal-binding</keyword>
<evidence type="ECO:0000256" key="4">
    <source>
        <dbReference type="ARBA" id="ARBA00022723"/>
    </source>
</evidence>
<feature type="binding site" evidence="6">
    <location>
        <position position="232"/>
    </location>
    <ligand>
        <name>a divalent metal cation</name>
        <dbReference type="ChEBI" id="CHEBI:60240"/>
        <label>1</label>
    </ligand>
</feature>
<dbReference type="InterPro" id="IPR001714">
    <property type="entry name" value="Pept_M24_MAP"/>
</dbReference>
<accession>A0A9D1IXB0</accession>
<comment type="catalytic activity">
    <reaction evidence="6 7">
        <text>Release of N-terminal amino acids, preferentially methionine, from peptides and arylamides.</text>
        <dbReference type="EC" id="3.4.11.18"/>
    </reaction>
</comment>
<dbReference type="Proteomes" id="UP000824073">
    <property type="component" value="Unassembled WGS sequence"/>
</dbReference>
<feature type="binding site" evidence="6">
    <location>
        <position position="201"/>
    </location>
    <ligand>
        <name>a divalent metal cation</name>
        <dbReference type="ChEBI" id="CHEBI:60240"/>
        <label>2</label>
        <note>catalytic</note>
    </ligand>
</feature>
<gene>
    <name evidence="6 9" type="primary">map</name>
    <name evidence="9" type="ORF">IAB67_05820</name>
</gene>
<dbReference type="InterPro" id="IPR036005">
    <property type="entry name" value="Creatinase/aminopeptidase-like"/>
</dbReference>
<evidence type="ECO:0000256" key="3">
    <source>
        <dbReference type="ARBA" id="ARBA00022670"/>
    </source>
</evidence>
<dbReference type="EC" id="3.4.11.18" evidence="6 7"/>
<dbReference type="EMBL" id="DVMR01000046">
    <property type="protein sequence ID" value="HIU43799.1"/>
    <property type="molecule type" value="Genomic_DNA"/>
</dbReference>
<evidence type="ECO:0000256" key="6">
    <source>
        <dbReference type="HAMAP-Rule" id="MF_01974"/>
    </source>
</evidence>
<dbReference type="GO" id="GO:0005829">
    <property type="term" value="C:cytosol"/>
    <property type="evidence" value="ECO:0007669"/>
    <property type="project" value="TreeGrafter"/>
</dbReference>
<dbReference type="PRINTS" id="PR00599">
    <property type="entry name" value="MAPEPTIDASE"/>
</dbReference>
<feature type="binding site" evidence="6">
    <location>
        <position position="105"/>
    </location>
    <ligand>
        <name>a divalent metal cation</name>
        <dbReference type="ChEBI" id="CHEBI:60240"/>
        <label>2</label>
        <note>catalytic</note>
    </ligand>
</feature>
<organism evidence="9 10">
    <name type="scientific">Candidatus Ventrousia excrementavium</name>
    <dbReference type="NCBI Taxonomy" id="2840961"/>
    <lineage>
        <taxon>Bacteria</taxon>
        <taxon>Bacillati</taxon>
        <taxon>Bacillota</taxon>
        <taxon>Clostridia</taxon>
        <taxon>Eubacteriales</taxon>
        <taxon>Clostridiaceae</taxon>
        <taxon>Clostridiaceae incertae sedis</taxon>
        <taxon>Candidatus Ventrousia</taxon>
    </lineage>
</organism>
<comment type="similarity">
    <text evidence="6">Belongs to the peptidase M24A family. Methionine aminopeptidase type 1 subfamily.</text>
</comment>
<protein>
    <recommendedName>
        <fullName evidence="6 7">Methionine aminopeptidase</fullName>
        <shortName evidence="6">MAP</shortName>
        <shortName evidence="6">MetAP</shortName>
        <ecNumber evidence="6 7">3.4.11.18</ecNumber>
    </recommendedName>
    <alternativeName>
        <fullName evidence="6">Peptidase M</fullName>
    </alternativeName>
</protein>
<evidence type="ECO:0000256" key="5">
    <source>
        <dbReference type="ARBA" id="ARBA00022801"/>
    </source>
</evidence>
<feature type="domain" description="Peptidase M24" evidence="8">
    <location>
        <begin position="12"/>
        <end position="239"/>
    </location>
</feature>
<feature type="binding site" evidence="6">
    <location>
        <position position="94"/>
    </location>
    <ligand>
        <name>a divalent metal cation</name>
        <dbReference type="ChEBI" id="CHEBI:60240"/>
        <label>1</label>
    </ligand>
</feature>
<evidence type="ECO:0000256" key="7">
    <source>
        <dbReference type="RuleBase" id="RU003653"/>
    </source>
</evidence>
<dbReference type="NCBIfam" id="TIGR00500">
    <property type="entry name" value="met_pdase_I"/>
    <property type="match status" value="1"/>
</dbReference>
<evidence type="ECO:0000313" key="9">
    <source>
        <dbReference type="EMBL" id="HIU43799.1"/>
    </source>
</evidence>
<comment type="subunit">
    <text evidence="6">Monomer.</text>
</comment>
<comment type="caution">
    <text evidence="9">The sequence shown here is derived from an EMBL/GenBank/DDBJ whole genome shotgun (WGS) entry which is preliminary data.</text>
</comment>
<proteinExistence type="inferred from homology"/>
<reference evidence="9" key="1">
    <citation type="submission" date="2020-10" db="EMBL/GenBank/DDBJ databases">
        <authorList>
            <person name="Gilroy R."/>
        </authorList>
    </citation>
    <scope>NUCLEOTIDE SEQUENCE</scope>
    <source>
        <strain evidence="9">CHK191-8634</strain>
    </source>
</reference>
<evidence type="ECO:0000313" key="10">
    <source>
        <dbReference type="Proteomes" id="UP000824073"/>
    </source>
</evidence>
<dbReference type="PROSITE" id="PS00680">
    <property type="entry name" value="MAP_1"/>
    <property type="match status" value="1"/>
</dbReference>
<evidence type="ECO:0000256" key="1">
    <source>
        <dbReference type="ARBA" id="ARBA00002521"/>
    </source>
</evidence>
<dbReference type="GO" id="GO:0006508">
    <property type="term" value="P:proteolysis"/>
    <property type="evidence" value="ECO:0007669"/>
    <property type="project" value="UniProtKB-KW"/>
</dbReference>
<dbReference type="InterPro" id="IPR000994">
    <property type="entry name" value="Pept_M24"/>
</dbReference>
<keyword evidence="5 6" id="KW-0378">Hydrolase</keyword>
<name>A0A9D1IXB0_9CLOT</name>
<dbReference type="PANTHER" id="PTHR43330">
    <property type="entry name" value="METHIONINE AMINOPEPTIDASE"/>
    <property type="match status" value="1"/>
</dbReference>
<evidence type="ECO:0000256" key="2">
    <source>
        <dbReference type="ARBA" id="ARBA00022438"/>
    </source>
</evidence>
<dbReference type="CDD" id="cd01086">
    <property type="entry name" value="MetAP1"/>
    <property type="match status" value="1"/>
</dbReference>
<keyword evidence="3 6" id="KW-0645">Protease</keyword>